<dbReference type="Proteomes" id="UP000274756">
    <property type="component" value="Unassembled WGS sequence"/>
</dbReference>
<evidence type="ECO:0000313" key="6">
    <source>
        <dbReference type="Proteomes" id="UP000274756"/>
    </source>
</evidence>
<dbReference type="AlphaFoldDB" id="A0A0N4U4A6"/>
<feature type="chain" id="PRO_5041081754" evidence="3">
    <location>
        <begin position="24"/>
        <end position="127"/>
    </location>
</feature>
<gene>
    <name evidence="4" type="ORF">DME_LOCUS5963</name>
</gene>
<feature type="signal peptide" evidence="3">
    <location>
        <begin position="1"/>
        <end position="23"/>
    </location>
</feature>
<reference evidence="4 6" key="2">
    <citation type="submission" date="2018-11" db="EMBL/GenBank/DDBJ databases">
        <authorList>
            <consortium name="Pathogen Informatics"/>
        </authorList>
    </citation>
    <scope>NUCLEOTIDE SEQUENCE [LARGE SCALE GENOMIC DNA]</scope>
</reference>
<dbReference type="InterPro" id="IPR036438">
    <property type="entry name" value="Insulin-like_sf"/>
</dbReference>
<organism evidence="5 7">
    <name type="scientific">Dracunculus medinensis</name>
    <name type="common">Guinea worm</name>
    <dbReference type="NCBI Taxonomy" id="318479"/>
    <lineage>
        <taxon>Eukaryota</taxon>
        <taxon>Metazoa</taxon>
        <taxon>Ecdysozoa</taxon>
        <taxon>Nematoda</taxon>
        <taxon>Chromadorea</taxon>
        <taxon>Rhabditida</taxon>
        <taxon>Spirurina</taxon>
        <taxon>Dracunculoidea</taxon>
        <taxon>Dracunculidae</taxon>
        <taxon>Dracunculus</taxon>
    </lineage>
</organism>
<evidence type="ECO:0000256" key="1">
    <source>
        <dbReference type="ARBA" id="ARBA00009034"/>
    </source>
</evidence>
<dbReference type="PROSITE" id="PS00262">
    <property type="entry name" value="INSULIN"/>
    <property type="match status" value="1"/>
</dbReference>
<dbReference type="SUPFAM" id="SSF56994">
    <property type="entry name" value="Insulin-like"/>
    <property type="match status" value="1"/>
</dbReference>
<evidence type="ECO:0000256" key="3">
    <source>
        <dbReference type="SAM" id="SignalP"/>
    </source>
</evidence>
<dbReference type="WBParaSite" id="DME_0000160301-mRNA-1">
    <property type="protein sequence ID" value="DME_0000160301-mRNA-1"/>
    <property type="gene ID" value="DME_0000160301"/>
</dbReference>
<reference evidence="7" key="1">
    <citation type="submission" date="2017-02" db="UniProtKB">
        <authorList>
            <consortium name="WormBaseParasite"/>
        </authorList>
    </citation>
    <scope>IDENTIFICATION</scope>
</reference>
<evidence type="ECO:0000313" key="5">
    <source>
        <dbReference type="Proteomes" id="UP000038040"/>
    </source>
</evidence>
<dbReference type="InterPro" id="IPR022353">
    <property type="entry name" value="Insulin_CS"/>
</dbReference>
<evidence type="ECO:0000313" key="4">
    <source>
        <dbReference type="EMBL" id="VDN55990.1"/>
    </source>
</evidence>
<evidence type="ECO:0000256" key="2">
    <source>
        <dbReference type="ARBA" id="ARBA00022729"/>
    </source>
</evidence>
<dbReference type="EMBL" id="UYYG01001154">
    <property type="protein sequence ID" value="VDN55990.1"/>
    <property type="molecule type" value="Genomic_DNA"/>
</dbReference>
<proteinExistence type="inferred from homology"/>
<comment type="similarity">
    <text evidence="1">Belongs to the insulin family.</text>
</comment>
<sequence length="127" mass="14641">MRKFSYTIMFITVYFATLLLKNAETFHHTSANQGLIKMCPPGGPAFATAWQLSCGMRKKRSTTSSSPSCTVMYETYKKTILDLPKRVKRKAGYRPLSLTEMMQYCCHFGCTFRDLFPYCDPFGRWDS</sequence>
<protein>
    <submittedName>
        <fullName evidence="7">IlGF domain-containing protein</fullName>
    </submittedName>
</protein>
<dbReference type="Proteomes" id="UP000038040">
    <property type="component" value="Unplaced"/>
</dbReference>
<evidence type="ECO:0000313" key="7">
    <source>
        <dbReference type="WBParaSite" id="DME_0000160301-mRNA-1"/>
    </source>
</evidence>
<keyword evidence="2 3" id="KW-0732">Signal</keyword>
<keyword evidence="6" id="KW-1185">Reference proteome</keyword>
<accession>A0A0N4U4A6</accession>
<name>A0A0N4U4A6_DRAME</name>
<dbReference type="OrthoDB" id="5834437at2759"/>